<keyword evidence="2 3" id="KW-0067">ATP-binding</keyword>
<gene>
    <name evidence="5" type="ORF">A9R00_10380</name>
</gene>
<dbReference type="PROSITE" id="PS51161">
    <property type="entry name" value="ATP_CONE"/>
    <property type="match status" value="1"/>
</dbReference>
<dbReference type="GO" id="GO:0005524">
    <property type="term" value="F:ATP binding"/>
    <property type="evidence" value="ECO:0007669"/>
    <property type="project" value="UniProtKB-UniRule"/>
</dbReference>
<evidence type="ECO:0000256" key="3">
    <source>
        <dbReference type="PROSITE-ProRule" id="PRU00492"/>
    </source>
</evidence>
<dbReference type="Pfam" id="PF03477">
    <property type="entry name" value="ATP-cone"/>
    <property type="match status" value="1"/>
</dbReference>
<dbReference type="Proteomes" id="UP000227088">
    <property type="component" value="Unassembled WGS sequence"/>
</dbReference>
<evidence type="ECO:0000259" key="4">
    <source>
        <dbReference type="PROSITE" id="PS51161"/>
    </source>
</evidence>
<dbReference type="GO" id="GO:0004748">
    <property type="term" value="F:ribonucleoside-diphosphate reductase activity, thioredoxin disulfide as acceptor"/>
    <property type="evidence" value="ECO:0007669"/>
    <property type="project" value="TreeGrafter"/>
</dbReference>
<accession>A0A1Y5HMR6</accession>
<sequence>MNSAIYVTKRDGRQESIDLEKIHKVVDWAAEGLDKVSVSEVELKAHLQFFDGITTSEIHETLIKAAADLISEETPDYQYLAARLNIFHLRKKA</sequence>
<protein>
    <recommendedName>
        <fullName evidence="4">ATP-cone domain-containing protein</fullName>
    </recommendedName>
</protein>
<dbReference type="GO" id="GO:0009263">
    <property type="term" value="P:deoxyribonucleotide biosynthetic process"/>
    <property type="evidence" value="ECO:0007669"/>
    <property type="project" value="TreeGrafter"/>
</dbReference>
<evidence type="ECO:0000256" key="1">
    <source>
        <dbReference type="ARBA" id="ARBA00022741"/>
    </source>
</evidence>
<evidence type="ECO:0000313" key="5">
    <source>
        <dbReference type="EMBL" id="OUS38549.1"/>
    </source>
</evidence>
<name>A0A1Y5HMR6_OLEAN</name>
<dbReference type="PANTHER" id="PTHR11573">
    <property type="entry name" value="RIBONUCLEOSIDE-DIPHOSPHATE REDUCTASE LARGE CHAIN"/>
    <property type="match status" value="1"/>
</dbReference>
<dbReference type="EMBL" id="MABE01000603">
    <property type="protein sequence ID" value="OUS38549.1"/>
    <property type="molecule type" value="Genomic_DNA"/>
</dbReference>
<comment type="caution">
    <text evidence="5">The sequence shown here is derived from an EMBL/GenBank/DDBJ whole genome shotgun (WGS) entry which is preliminary data.</text>
</comment>
<dbReference type="SUPFAM" id="SSF48168">
    <property type="entry name" value="R1 subunit of ribonucleotide reductase, N-terminal domain"/>
    <property type="match status" value="1"/>
</dbReference>
<dbReference type="GO" id="GO:0005971">
    <property type="term" value="C:ribonucleoside-diphosphate reductase complex"/>
    <property type="evidence" value="ECO:0007669"/>
    <property type="project" value="TreeGrafter"/>
</dbReference>
<reference evidence="6" key="1">
    <citation type="journal article" date="2017" name="Proc. Natl. Acad. Sci. U.S.A.">
        <title>Simulation of Deepwater Horizon oil plume reveals substrate specialization within a complex community of hydrocarbon degraders.</title>
        <authorList>
            <person name="Hu P."/>
            <person name="Dubinsky E.A."/>
            <person name="Probst A.J."/>
            <person name="Wang J."/>
            <person name="Sieber C.M.K."/>
            <person name="Tom L.M."/>
            <person name="Gardinali P."/>
            <person name="Banfield J.F."/>
            <person name="Atlas R.M."/>
            <person name="Andersen G.L."/>
        </authorList>
    </citation>
    <scope>NUCLEOTIDE SEQUENCE [LARGE SCALE GENOMIC DNA]</scope>
</reference>
<dbReference type="InterPro" id="IPR005144">
    <property type="entry name" value="ATP-cone_dom"/>
</dbReference>
<proteinExistence type="predicted"/>
<keyword evidence="1 3" id="KW-0547">Nucleotide-binding</keyword>
<dbReference type="InterPro" id="IPR039718">
    <property type="entry name" value="Rrm1"/>
</dbReference>
<dbReference type="InterPro" id="IPR008926">
    <property type="entry name" value="RNR_R1-su_N"/>
</dbReference>
<organism evidence="5 6">
    <name type="scientific">Oleispira antarctica</name>
    <dbReference type="NCBI Taxonomy" id="188908"/>
    <lineage>
        <taxon>Bacteria</taxon>
        <taxon>Pseudomonadati</taxon>
        <taxon>Pseudomonadota</taxon>
        <taxon>Gammaproteobacteria</taxon>
        <taxon>Oceanospirillales</taxon>
        <taxon>Oceanospirillaceae</taxon>
        <taxon>Oleispira</taxon>
    </lineage>
</organism>
<evidence type="ECO:0000313" key="6">
    <source>
        <dbReference type="Proteomes" id="UP000227088"/>
    </source>
</evidence>
<feature type="domain" description="ATP-cone" evidence="4">
    <location>
        <begin position="5"/>
        <end position="93"/>
    </location>
</feature>
<evidence type="ECO:0000256" key="2">
    <source>
        <dbReference type="ARBA" id="ARBA00022840"/>
    </source>
</evidence>
<dbReference type="AlphaFoldDB" id="A0A1Y5HMR6"/>
<dbReference type="PANTHER" id="PTHR11573:SF6">
    <property type="entry name" value="RIBONUCLEOSIDE-DIPHOSPHATE REDUCTASE LARGE SUBUNIT"/>
    <property type="match status" value="1"/>
</dbReference>
<feature type="non-terminal residue" evidence="5">
    <location>
        <position position="93"/>
    </location>
</feature>